<gene>
    <name evidence="14" type="primary">rnhB</name>
    <name evidence="18" type="ORF">MIN45_P0223</name>
</gene>
<feature type="binding site" evidence="14 15">
    <location>
        <position position="100"/>
    </location>
    <ligand>
        <name>a divalent metal cation</name>
        <dbReference type="ChEBI" id="CHEBI:60240"/>
    </ligand>
</feature>
<dbReference type="Gene3D" id="3.30.420.10">
    <property type="entry name" value="Ribonuclease H-like superfamily/Ribonuclease H"/>
    <property type="match status" value="1"/>
</dbReference>
<keyword evidence="19" id="KW-1185">Reference proteome</keyword>
<feature type="binding site" evidence="14 15">
    <location>
        <position position="8"/>
    </location>
    <ligand>
        <name>a divalent metal cation</name>
        <dbReference type="ChEBI" id="CHEBI:60240"/>
    </ligand>
</feature>
<dbReference type="AlphaFoldDB" id="A0AAU9CB23"/>
<dbReference type="InterPro" id="IPR024567">
    <property type="entry name" value="RNase_HII/HIII_dom"/>
</dbReference>
<dbReference type="Pfam" id="PF01351">
    <property type="entry name" value="RNase_HII"/>
    <property type="match status" value="1"/>
</dbReference>
<comment type="function">
    <text evidence="3 14 16">Endonuclease that specifically degrades the RNA of RNA-DNA hybrids.</text>
</comment>
<feature type="domain" description="RNase H type-2" evidence="17">
    <location>
        <begin position="2"/>
        <end position="188"/>
    </location>
</feature>
<dbReference type="GO" id="GO:0004523">
    <property type="term" value="F:RNA-DNA hybrid ribonuclease activity"/>
    <property type="evidence" value="ECO:0007669"/>
    <property type="project" value="UniProtKB-UniRule"/>
</dbReference>
<evidence type="ECO:0000259" key="17">
    <source>
        <dbReference type="PROSITE" id="PS51975"/>
    </source>
</evidence>
<comment type="catalytic activity">
    <reaction evidence="1 14 15 16">
        <text>Endonucleolytic cleavage to 5'-phosphomonoester.</text>
        <dbReference type="EC" id="3.1.26.4"/>
    </reaction>
</comment>
<dbReference type="GO" id="GO:0005737">
    <property type="term" value="C:cytoplasm"/>
    <property type="evidence" value="ECO:0007669"/>
    <property type="project" value="UniProtKB-SubCell"/>
</dbReference>
<evidence type="ECO:0000313" key="19">
    <source>
        <dbReference type="Proteomes" id="UP001321450"/>
    </source>
</evidence>
<dbReference type="PROSITE" id="PS51975">
    <property type="entry name" value="RNASE_H_2"/>
    <property type="match status" value="1"/>
</dbReference>
<evidence type="ECO:0000313" key="18">
    <source>
        <dbReference type="EMBL" id="BCX87856.1"/>
    </source>
</evidence>
<comment type="cofactor">
    <cofactor evidence="14 15">
        <name>Mn(2+)</name>
        <dbReference type="ChEBI" id="CHEBI:29035"/>
    </cofactor>
    <cofactor evidence="14 15">
        <name>Mg(2+)</name>
        <dbReference type="ChEBI" id="CHEBI:18420"/>
    </cofactor>
    <text evidence="14 15">Manganese or magnesium. Binds 1 divalent metal ion per monomer in the absence of substrate. May bind a second metal ion after substrate binding.</text>
</comment>
<dbReference type="InterPro" id="IPR012337">
    <property type="entry name" value="RNaseH-like_sf"/>
</dbReference>
<dbReference type="GO" id="GO:0032299">
    <property type="term" value="C:ribonuclease H2 complex"/>
    <property type="evidence" value="ECO:0007669"/>
    <property type="project" value="TreeGrafter"/>
</dbReference>
<dbReference type="RefSeq" id="WP_286292833.1">
    <property type="nucleotide sequence ID" value="NZ_AP024718.1"/>
</dbReference>
<evidence type="ECO:0000256" key="1">
    <source>
        <dbReference type="ARBA" id="ARBA00000077"/>
    </source>
</evidence>
<keyword evidence="10 14" id="KW-0479">Metal-binding</keyword>
<dbReference type="Proteomes" id="UP001321450">
    <property type="component" value="Chromosome"/>
</dbReference>
<keyword evidence="8 14" id="KW-0963">Cytoplasm</keyword>
<keyword evidence="9 14" id="KW-0540">Nuclease</keyword>
<dbReference type="PANTHER" id="PTHR10954:SF18">
    <property type="entry name" value="RIBONUCLEASE HII"/>
    <property type="match status" value="1"/>
</dbReference>
<dbReference type="GO" id="GO:0043137">
    <property type="term" value="P:DNA replication, removal of RNA primer"/>
    <property type="evidence" value="ECO:0007669"/>
    <property type="project" value="TreeGrafter"/>
</dbReference>
<evidence type="ECO:0000256" key="2">
    <source>
        <dbReference type="ARBA" id="ARBA00001946"/>
    </source>
</evidence>
<dbReference type="HAMAP" id="MF_00052_B">
    <property type="entry name" value="RNase_HII_B"/>
    <property type="match status" value="1"/>
</dbReference>
<evidence type="ECO:0000256" key="8">
    <source>
        <dbReference type="ARBA" id="ARBA00022490"/>
    </source>
</evidence>
<evidence type="ECO:0000256" key="12">
    <source>
        <dbReference type="ARBA" id="ARBA00022801"/>
    </source>
</evidence>
<organism evidence="18 19">
    <name type="scientific">Methylomarinovum tepidoasis</name>
    <dbReference type="NCBI Taxonomy" id="2840183"/>
    <lineage>
        <taxon>Bacteria</taxon>
        <taxon>Pseudomonadati</taxon>
        <taxon>Pseudomonadota</taxon>
        <taxon>Gammaproteobacteria</taxon>
        <taxon>Methylococcales</taxon>
        <taxon>Methylothermaceae</taxon>
        <taxon>Methylomarinovum</taxon>
    </lineage>
</organism>
<evidence type="ECO:0000256" key="13">
    <source>
        <dbReference type="ARBA" id="ARBA00023211"/>
    </source>
</evidence>
<evidence type="ECO:0000256" key="3">
    <source>
        <dbReference type="ARBA" id="ARBA00004065"/>
    </source>
</evidence>
<keyword evidence="12 14" id="KW-0378">Hydrolase</keyword>
<evidence type="ECO:0000256" key="15">
    <source>
        <dbReference type="PROSITE-ProRule" id="PRU01319"/>
    </source>
</evidence>
<evidence type="ECO:0000256" key="10">
    <source>
        <dbReference type="ARBA" id="ARBA00022723"/>
    </source>
</evidence>
<dbReference type="SUPFAM" id="SSF53098">
    <property type="entry name" value="Ribonuclease H-like"/>
    <property type="match status" value="1"/>
</dbReference>
<dbReference type="CDD" id="cd07182">
    <property type="entry name" value="RNase_HII_bacteria_HII_like"/>
    <property type="match status" value="1"/>
</dbReference>
<comment type="cofactor">
    <cofactor evidence="2">
        <name>Mg(2+)</name>
        <dbReference type="ChEBI" id="CHEBI:18420"/>
    </cofactor>
</comment>
<dbReference type="EMBL" id="AP024718">
    <property type="protein sequence ID" value="BCX87856.1"/>
    <property type="molecule type" value="Genomic_DNA"/>
</dbReference>
<comment type="subcellular location">
    <subcellularLocation>
        <location evidence="4 14">Cytoplasm</location>
    </subcellularLocation>
</comment>
<evidence type="ECO:0000256" key="16">
    <source>
        <dbReference type="RuleBase" id="RU003515"/>
    </source>
</evidence>
<name>A0AAU9CB23_9GAMM</name>
<evidence type="ECO:0000256" key="4">
    <source>
        <dbReference type="ARBA" id="ARBA00004496"/>
    </source>
</evidence>
<proteinExistence type="inferred from homology"/>
<dbReference type="FunFam" id="3.30.420.10:FF:000006">
    <property type="entry name" value="Ribonuclease HII"/>
    <property type="match status" value="1"/>
</dbReference>
<dbReference type="KEGG" id="meiy:MIN45_P0223"/>
<dbReference type="GO" id="GO:0030145">
    <property type="term" value="F:manganese ion binding"/>
    <property type="evidence" value="ECO:0007669"/>
    <property type="project" value="UniProtKB-UniRule"/>
</dbReference>
<reference evidence="19" key="1">
    <citation type="journal article" date="2024" name="Int. J. Syst. Evol. Microbiol.">
        <title>Methylomarinovum tepidoasis sp. nov., a moderately thermophilic methanotroph of the family Methylothermaceae isolated from a deep-sea hydrothermal field.</title>
        <authorList>
            <person name="Hirayama H."/>
            <person name="Takaki Y."/>
            <person name="Abe M."/>
            <person name="Miyazaki M."/>
            <person name="Uematsu K."/>
            <person name="Matsui Y."/>
            <person name="Takai K."/>
        </authorList>
    </citation>
    <scope>NUCLEOTIDE SEQUENCE [LARGE SCALE GENOMIC DNA]</scope>
    <source>
        <strain evidence="19">IN45</strain>
    </source>
</reference>
<feature type="binding site" evidence="14 15">
    <location>
        <position position="9"/>
    </location>
    <ligand>
        <name>a divalent metal cation</name>
        <dbReference type="ChEBI" id="CHEBI:60240"/>
    </ligand>
</feature>
<evidence type="ECO:0000256" key="9">
    <source>
        <dbReference type="ARBA" id="ARBA00022722"/>
    </source>
</evidence>
<dbReference type="GO" id="GO:0003723">
    <property type="term" value="F:RNA binding"/>
    <property type="evidence" value="ECO:0007669"/>
    <property type="project" value="UniProtKB-UniRule"/>
</dbReference>
<dbReference type="EC" id="3.1.26.4" evidence="6 14"/>
<accession>A0AAU9CB23</accession>
<dbReference type="NCBIfam" id="NF000596">
    <property type="entry name" value="PRK00015.1-4"/>
    <property type="match status" value="1"/>
</dbReference>
<dbReference type="InterPro" id="IPR036397">
    <property type="entry name" value="RNaseH_sf"/>
</dbReference>
<dbReference type="InterPro" id="IPR001352">
    <property type="entry name" value="RNase_HII/HIII"/>
</dbReference>
<dbReference type="GO" id="GO:0006298">
    <property type="term" value="P:mismatch repair"/>
    <property type="evidence" value="ECO:0007669"/>
    <property type="project" value="TreeGrafter"/>
</dbReference>
<comment type="similarity">
    <text evidence="5 14 16">Belongs to the RNase HII family.</text>
</comment>
<evidence type="ECO:0000256" key="6">
    <source>
        <dbReference type="ARBA" id="ARBA00012180"/>
    </source>
</evidence>
<keyword evidence="13 14" id="KW-0464">Manganese</keyword>
<dbReference type="NCBIfam" id="NF000595">
    <property type="entry name" value="PRK00015.1-3"/>
    <property type="match status" value="1"/>
</dbReference>
<protein>
    <recommendedName>
        <fullName evidence="7 14">Ribonuclease HII</fullName>
        <shortName evidence="14">RNase HII</shortName>
        <ecNumber evidence="6 14">3.1.26.4</ecNumber>
    </recommendedName>
</protein>
<keyword evidence="11 14" id="KW-0255">Endonuclease</keyword>
<evidence type="ECO:0000256" key="11">
    <source>
        <dbReference type="ARBA" id="ARBA00022759"/>
    </source>
</evidence>
<evidence type="ECO:0000256" key="5">
    <source>
        <dbReference type="ARBA" id="ARBA00007383"/>
    </source>
</evidence>
<sequence>MDHRAGVDEVGRGCLAGAVFAAAVILDPARPVAGLTDSKKLTAKRREALAGDIETRALAWCVARAEPSEIDRLNILQASLLAMRRAVAGLALRPAAVQVDGRHAPDLPMPVETVIGGDASVPEIAAASILAKVARDREMQLLDRLVPGYGIAVHKGYPTAAHRQALRNLGPSPWHRRSFRPVKETLRD</sequence>
<dbReference type="PANTHER" id="PTHR10954">
    <property type="entry name" value="RIBONUCLEASE H2 SUBUNIT A"/>
    <property type="match status" value="1"/>
</dbReference>
<dbReference type="InterPro" id="IPR022898">
    <property type="entry name" value="RNase_HII"/>
</dbReference>
<evidence type="ECO:0000256" key="7">
    <source>
        <dbReference type="ARBA" id="ARBA00019179"/>
    </source>
</evidence>
<evidence type="ECO:0000256" key="14">
    <source>
        <dbReference type="HAMAP-Rule" id="MF_00052"/>
    </source>
</evidence>